<evidence type="ECO:0000256" key="5">
    <source>
        <dbReference type="ARBA" id="ARBA00023027"/>
    </source>
</evidence>
<feature type="region of interest" description="Disordered" evidence="8">
    <location>
        <begin position="563"/>
        <end position="603"/>
    </location>
</feature>
<dbReference type="InterPro" id="IPR001611">
    <property type="entry name" value="Leu-rich_rpt"/>
</dbReference>
<feature type="compositionally biased region" description="Low complexity" evidence="8">
    <location>
        <begin position="2104"/>
        <end position="2128"/>
    </location>
</feature>
<dbReference type="GO" id="GO:0017136">
    <property type="term" value="F:histone deacetylase activity, NAD-dependent"/>
    <property type="evidence" value="ECO:0007669"/>
    <property type="project" value="TreeGrafter"/>
</dbReference>
<feature type="compositionally biased region" description="Polar residues" evidence="8">
    <location>
        <begin position="1865"/>
        <end position="1877"/>
    </location>
</feature>
<dbReference type="InterPro" id="IPR050134">
    <property type="entry name" value="NAD-dep_sirtuin_deacylases"/>
</dbReference>
<dbReference type="EMBL" id="VLTL01000015">
    <property type="protein sequence ID" value="KAA0170171.1"/>
    <property type="molecule type" value="Genomic_DNA"/>
</dbReference>
<dbReference type="InterPro" id="IPR003000">
    <property type="entry name" value="Sirtuin"/>
</dbReference>
<feature type="compositionally biased region" description="Gly residues" evidence="8">
    <location>
        <begin position="1389"/>
        <end position="1398"/>
    </location>
</feature>
<feature type="binding site" evidence="7">
    <location>
        <position position="177"/>
    </location>
    <ligand>
        <name>Zn(2+)</name>
        <dbReference type="ChEBI" id="CHEBI:29105"/>
    </ligand>
</feature>
<feature type="region of interest" description="Disordered" evidence="8">
    <location>
        <begin position="1454"/>
        <end position="2141"/>
    </location>
</feature>
<feature type="compositionally biased region" description="Low complexity" evidence="8">
    <location>
        <begin position="1558"/>
        <end position="1570"/>
    </location>
</feature>
<feature type="region of interest" description="Disordered" evidence="8">
    <location>
        <begin position="1259"/>
        <end position="1281"/>
    </location>
</feature>
<feature type="compositionally biased region" description="Basic and acidic residues" evidence="8">
    <location>
        <begin position="875"/>
        <end position="887"/>
    </location>
</feature>
<dbReference type="InterPro" id="IPR029035">
    <property type="entry name" value="DHS-like_NAD/FAD-binding_dom"/>
</dbReference>
<feature type="compositionally biased region" description="Basic residues" evidence="8">
    <location>
        <begin position="817"/>
        <end position="827"/>
    </location>
</feature>
<feature type="compositionally biased region" description="Low complexity" evidence="8">
    <location>
        <begin position="834"/>
        <end position="846"/>
    </location>
</feature>
<feature type="compositionally biased region" description="Low complexity" evidence="8">
    <location>
        <begin position="1517"/>
        <end position="1531"/>
    </location>
</feature>
<feature type="compositionally biased region" description="Low complexity" evidence="8">
    <location>
        <begin position="1954"/>
        <end position="1969"/>
    </location>
</feature>
<evidence type="ECO:0000256" key="1">
    <source>
        <dbReference type="ARBA" id="ARBA00012928"/>
    </source>
</evidence>
<feature type="compositionally biased region" description="Low complexity" evidence="8">
    <location>
        <begin position="2156"/>
        <end position="2181"/>
    </location>
</feature>
<feature type="compositionally biased region" description="Basic and acidic residues" evidence="8">
    <location>
        <begin position="1454"/>
        <end position="1474"/>
    </location>
</feature>
<feature type="region of interest" description="Disordered" evidence="8">
    <location>
        <begin position="872"/>
        <end position="911"/>
    </location>
</feature>
<dbReference type="GO" id="GO:0005634">
    <property type="term" value="C:nucleus"/>
    <property type="evidence" value="ECO:0007669"/>
    <property type="project" value="TreeGrafter"/>
</dbReference>
<feature type="compositionally biased region" description="Low complexity" evidence="8">
    <location>
        <begin position="1756"/>
        <end position="1765"/>
    </location>
</feature>
<feature type="compositionally biased region" description="Basic residues" evidence="8">
    <location>
        <begin position="1486"/>
        <end position="1499"/>
    </location>
</feature>
<dbReference type="PANTHER" id="PTHR11085">
    <property type="entry name" value="NAD-DEPENDENT PROTEIN DEACYLASE SIRTUIN-5, MITOCHONDRIAL-RELATED"/>
    <property type="match status" value="1"/>
</dbReference>
<organism evidence="10 11">
    <name type="scientific">Cafeteria roenbergensis</name>
    <name type="common">Marine flagellate</name>
    <dbReference type="NCBI Taxonomy" id="33653"/>
    <lineage>
        <taxon>Eukaryota</taxon>
        <taxon>Sar</taxon>
        <taxon>Stramenopiles</taxon>
        <taxon>Bigyra</taxon>
        <taxon>Opalozoa</taxon>
        <taxon>Bicosoecida</taxon>
        <taxon>Cafeteriaceae</taxon>
        <taxon>Cafeteria</taxon>
    </lineage>
</organism>
<feature type="compositionally biased region" description="Polar residues" evidence="8">
    <location>
        <begin position="1936"/>
        <end position="1952"/>
    </location>
</feature>
<dbReference type="SUPFAM" id="SSF52047">
    <property type="entry name" value="RNI-like"/>
    <property type="match status" value="2"/>
</dbReference>
<comment type="similarity">
    <text evidence="6">Belongs to the sirtuin family. Class IV subfamily.</text>
</comment>
<feature type="compositionally biased region" description="Low complexity" evidence="8">
    <location>
        <begin position="1205"/>
        <end position="1221"/>
    </location>
</feature>
<feature type="binding site" evidence="7">
    <location>
        <position position="175"/>
    </location>
    <ligand>
        <name>Zn(2+)</name>
        <dbReference type="ChEBI" id="CHEBI:29105"/>
    </ligand>
</feature>
<feature type="compositionally biased region" description="Gly residues" evidence="8">
    <location>
        <begin position="1670"/>
        <end position="1684"/>
    </location>
</feature>
<evidence type="ECO:0000256" key="4">
    <source>
        <dbReference type="ARBA" id="ARBA00022833"/>
    </source>
</evidence>
<evidence type="ECO:0000256" key="7">
    <source>
        <dbReference type="PROSITE-ProRule" id="PRU00236"/>
    </source>
</evidence>
<evidence type="ECO:0000256" key="3">
    <source>
        <dbReference type="ARBA" id="ARBA00022723"/>
    </source>
</evidence>
<feature type="region of interest" description="Disordered" evidence="8">
    <location>
        <begin position="2156"/>
        <end position="2183"/>
    </location>
</feature>
<dbReference type="GO" id="GO:0000122">
    <property type="term" value="P:negative regulation of transcription by RNA polymerase II"/>
    <property type="evidence" value="ECO:0007669"/>
    <property type="project" value="TreeGrafter"/>
</dbReference>
<dbReference type="Gene3D" id="3.80.10.10">
    <property type="entry name" value="Ribonuclease Inhibitor"/>
    <property type="match status" value="3"/>
</dbReference>
<dbReference type="PANTHER" id="PTHR11085:SF12">
    <property type="entry name" value="NAD-DEPENDENT PROTEIN DEACYLASE SIRTUIN-6"/>
    <property type="match status" value="1"/>
</dbReference>
<dbReference type="Pfam" id="PF02146">
    <property type="entry name" value="SIR2"/>
    <property type="match status" value="1"/>
</dbReference>
<dbReference type="InterPro" id="IPR026590">
    <property type="entry name" value="Ssirtuin_cat_dom"/>
</dbReference>
<feature type="region of interest" description="Disordered" evidence="8">
    <location>
        <begin position="1321"/>
        <end position="1346"/>
    </location>
</feature>
<dbReference type="SMART" id="SM00368">
    <property type="entry name" value="LRR_RI"/>
    <property type="match status" value="8"/>
</dbReference>
<accession>A0A5A8E2Q5</accession>
<evidence type="ECO:0000256" key="8">
    <source>
        <dbReference type="SAM" id="MobiDB-lite"/>
    </source>
</evidence>
<gene>
    <name evidence="10" type="ORF">FNF28_01592</name>
</gene>
<feature type="compositionally biased region" description="Basic and acidic residues" evidence="8">
    <location>
        <begin position="1808"/>
        <end position="1821"/>
    </location>
</feature>
<feature type="region of interest" description="Disordered" evidence="8">
    <location>
        <begin position="757"/>
        <end position="859"/>
    </location>
</feature>
<feature type="binding site" evidence="7">
    <location>
        <position position="149"/>
    </location>
    <ligand>
        <name>Zn(2+)</name>
        <dbReference type="ChEBI" id="CHEBI:29105"/>
    </ligand>
</feature>
<feature type="compositionally biased region" description="Basic and acidic residues" evidence="8">
    <location>
        <begin position="896"/>
        <end position="905"/>
    </location>
</feature>
<feature type="region of interest" description="Disordered" evidence="8">
    <location>
        <begin position="2193"/>
        <end position="2212"/>
    </location>
</feature>
<evidence type="ECO:0000313" key="11">
    <source>
        <dbReference type="Proteomes" id="UP000324907"/>
    </source>
</evidence>
<keyword evidence="4 7" id="KW-0862">Zinc</keyword>
<feature type="region of interest" description="Disordered" evidence="8">
    <location>
        <begin position="1361"/>
        <end position="1413"/>
    </location>
</feature>
<feature type="compositionally biased region" description="Low complexity" evidence="8">
    <location>
        <begin position="1596"/>
        <end position="1607"/>
    </location>
</feature>
<feature type="active site" description="Proton acceptor" evidence="7">
    <location>
        <position position="135"/>
    </location>
</feature>
<dbReference type="EC" id="2.3.1.286" evidence="1"/>
<feature type="compositionally biased region" description="Low complexity" evidence="8">
    <location>
        <begin position="1822"/>
        <end position="1831"/>
    </location>
</feature>
<comment type="caution">
    <text evidence="10">The sequence shown here is derived from an EMBL/GenBank/DDBJ whole genome shotgun (WGS) entry which is preliminary data.</text>
</comment>
<feature type="compositionally biased region" description="Basic and acidic residues" evidence="8">
    <location>
        <begin position="563"/>
        <end position="573"/>
    </location>
</feature>
<feature type="compositionally biased region" description="Basic and acidic residues" evidence="8">
    <location>
        <begin position="2069"/>
        <end position="2082"/>
    </location>
</feature>
<dbReference type="GO" id="GO:0003714">
    <property type="term" value="F:transcription corepressor activity"/>
    <property type="evidence" value="ECO:0007669"/>
    <property type="project" value="TreeGrafter"/>
</dbReference>
<feature type="compositionally biased region" description="Basic and acidic residues" evidence="8">
    <location>
        <begin position="2023"/>
        <end position="2046"/>
    </location>
</feature>
<keyword evidence="3 7" id="KW-0479">Metal-binding</keyword>
<proteinExistence type="inferred from homology"/>
<dbReference type="GO" id="GO:0046872">
    <property type="term" value="F:metal ion binding"/>
    <property type="evidence" value="ECO:0007669"/>
    <property type="project" value="UniProtKB-KW"/>
</dbReference>
<feature type="compositionally biased region" description="Acidic residues" evidence="8">
    <location>
        <begin position="1722"/>
        <end position="1735"/>
    </location>
</feature>
<dbReference type="GO" id="GO:0070403">
    <property type="term" value="F:NAD+ binding"/>
    <property type="evidence" value="ECO:0007669"/>
    <property type="project" value="InterPro"/>
</dbReference>
<protein>
    <recommendedName>
        <fullName evidence="1">protein acetyllysine N-acetyltransferase</fullName>
        <ecNumber evidence="1">2.3.1.286</ecNumber>
    </recommendedName>
</protein>
<dbReference type="InterPro" id="IPR032675">
    <property type="entry name" value="LRR_dom_sf"/>
</dbReference>
<feature type="region of interest" description="Disordered" evidence="8">
    <location>
        <begin position="722"/>
        <end position="741"/>
    </location>
</feature>
<name>A0A5A8E2Q5_CAFRO</name>
<evidence type="ECO:0000259" key="9">
    <source>
        <dbReference type="PROSITE" id="PS50305"/>
    </source>
</evidence>
<feature type="compositionally biased region" description="Basic and acidic residues" evidence="8">
    <location>
        <begin position="1620"/>
        <end position="1642"/>
    </location>
</feature>
<keyword evidence="2" id="KW-0808">Transferase</keyword>
<feature type="compositionally biased region" description="Polar residues" evidence="8">
    <location>
        <begin position="1333"/>
        <end position="1345"/>
    </location>
</feature>
<feature type="domain" description="Deacetylase sirtuin-type" evidence="9">
    <location>
        <begin position="18"/>
        <end position="272"/>
    </location>
</feature>
<dbReference type="Gene3D" id="3.40.50.1220">
    <property type="entry name" value="TPP-binding domain"/>
    <property type="match status" value="1"/>
</dbReference>
<feature type="compositionally biased region" description="Low complexity" evidence="8">
    <location>
        <begin position="2058"/>
        <end position="2068"/>
    </location>
</feature>
<feature type="compositionally biased region" description="Low complexity" evidence="8">
    <location>
        <begin position="1644"/>
        <end position="1653"/>
    </location>
</feature>
<dbReference type="PROSITE" id="PS50305">
    <property type="entry name" value="SIRTUIN"/>
    <property type="match status" value="1"/>
</dbReference>
<feature type="binding site" evidence="7">
    <location>
        <position position="143"/>
    </location>
    <ligand>
        <name>Zn(2+)</name>
        <dbReference type="ChEBI" id="CHEBI:29105"/>
    </ligand>
</feature>
<evidence type="ECO:0000256" key="6">
    <source>
        <dbReference type="ARBA" id="ARBA00038170"/>
    </source>
</evidence>
<dbReference type="Gene3D" id="2.20.28.200">
    <property type="match status" value="1"/>
</dbReference>
<evidence type="ECO:0000313" key="10">
    <source>
        <dbReference type="EMBL" id="KAA0170171.1"/>
    </source>
</evidence>
<reference evidence="10 11" key="1">
    <citation type="submission" date="2019-07" db="EMBL/GenBank/DDBJ databases">
        <title>Genomes of Cafeteria roenbergensis.</title>
        <authorList>
            <person name="Fischer M.G."/>
            <person name="Hackl T."/>
            <person name="Roman M."/>
        </authorList>
    </citation>
    <scope>NUCLEOTIDE SEQUENCE [LARGE SCALE GENOMIC DNA]</scope>
    <source>
        <strain evidence="10 11">RCC970-E3</strain>
    </source>
</reference>
<dbReference type="SUPFAM" id="SSF52467">
    <property type="entry name" value="DHS-like NAD/FAD-binding domain"/>
    <property type="match status" value="1"/>
</dbReference>
<feature type="region of interest" description="Disordered" evidence="8">
    <location>
        <begin position="1167"/>
        <end position="1231"/>
    </location>
</feature>
<dbReference type="Pfam" id="PF13516">
    <property type="entry name" value="LRR_6"/>
    <property type="match status" value="3"/>
</dbReference>
<keyword evidence="5" id="KW-0520">NAD</keyword>
<feature type="compositionally biased region" description="Acidic residues" evidence="8">
    <location>
        <begin position="765"/>
        <end position="775"/>
    </location>
</feature>
<evidence type="ECO:0000256" key="2">
    <source>
        <dbReference type="ARBA" id="ARBA00022679"/>
    </source>
</evidence>
<sequence length="2351" mass="241392">MAATALRKDETKEFFDSPAELAAKLDTLAGWIRDSKHCVAFTGAGISTSTGIPDFRSGLDTKLAVGAGAWTLRAAGKPRAARSATTSTLQAVPSRTHMLLVRMQQVGLLKHLTSQNTDGLHLRSGFAPEALAELHGNSNLEVCKGPGGCGRKYLRDYRTRRAGARVHDHRTGRACSCGKALYDSIINFGEDLPEAEISAAFANHERADVCLAMGSSLRVTPAADAPEACASAGGKLVIVNIQKTPLDRSAALVIHAMCDTVAAGLAERLGLTVPPFRLRRRVRVCFKPDGARQVAELSGLGLDDTPFALVTRLWARTTAGNARAVVIDDRHVMPVTAGGSKAKAGGALPYETWRVKIPDEAVASAAEAAAGGGARSPTAASSGAGSDAAGAKPALLELVCSFSGNYREPLARISVPVVPGTSRTVDLTLTPGEAQWDGGDGAHLRYDRPAFLVLRKLPAGNPSLDCGGIKLNDREAWLVSASLKNSVVERIHGTPLRELNLGGCGLNRVMAELLASALTQNSTLQRLVLRNNPLGPDGVKSVMSGLAAAPQWHVGQAIAERRAAAEAENEQARRGAKRGGQGLGTAPPGLRSRLAPPPSGFASPREQDRFCLLRELDLSATDMTAPPTSGVKWLASHGLRAVCDFLMRPECRLRSVRLCRNRVDEELFGMLELALQHNSTLCSVDLADCMLGTERGSAVLGLASAAVPRRLMSIADDARDTGRAFTPAHRRDSRAMALRSRGSSAAGMGGFAMLEDGEGFAGDGATDDGVGEEAEEGRARADGGEEGEEEATGAARQLSPGPPYASGGGRDGGSRRPQQRRQQHRQRGPGPGAGAAAAAAAAASHAGGPGAGQAGTAGPLLTRPVGGWTAAEAAEAARLRRRPETHGLDGSGAMGARDDHLDSDSPGRLTTRNASKFPWLVRQGPSSMETLCLRGCGLKDAGATAIRDALQRRCRLQQLDVSRNGISATGFRQIAMGLRTTFVKSVDVSHNTIGRAGASLLAQALASRLITVRALKVAFCGLTDGGKDPGGVLEIADALRENRTLVHLDMAGNSLVLQRQGYHPTAVSQSTVYRLAEALRGNRTLATLDLSKNWIGLPGQRALRDAIAAQPGAVPFGGFIAAALRNWSERMLWRRAEKRLGRGAPSGHPVLSDIYRGYEGGLRFENPSRLALGNAPSTRGSPAAEWRDAGWPRTPGAPASPSARPLLSLPGPQPGSPAAAGRNASLPPLSLPHGAGGAALLPLSDADEGTDRLALGRSRAQLAPMADRGSAAPVSGARTTGRSLGGKAIPLTVSVGVLDGIPAASDSPTARDADALLRRQAERTARSGAPRRSSATDGGATQSSGAPAELQIGASGLLDGSQLGSASLRSAPGMPPGMSGGSHVSVGDGSAGAGAGGRARGDDEDRDGGTGYGGATLSLAEALALAAAGPTQADLEAAAEAAARAAKQAAELRRRQAKLAEKQERQREAAERVKPLPPLPKLDFKRLRRPIQVPKRKVPPKPQARAGPAKAPPSKPLPSAAGAARSLSASVGGPGDRSKGSIHAAKSAGPTQGRNQHGLSGAASAGRGLAMPRSAASDGPAARLRDVTDLPATMDPAGPAEGRAAPAKGRRSASVGRPSPRREDSPPHPPDRAKHALVDRRAPARLSAPLSPAGTSQSSGLRELGALRSVGGGADGSGLAGGSIGPSDSLVSFTPQRRAGGRQRGPGSDITGDGGSTPADEMSTDGDGQDGDDGGTEFGSNFGDGSRGNSLGGHGRASATSGSAARQAVDGDGGEDEEGKEFGGGSDAAGLDRPMPMPHQHHQHQHQHQGEDGGDEHHGLGDEPPLDGGDLAAWFSDSNAPRPLDAKDQASLLQRRALAGGADSSVLSGSDYATSSGPHRPRPAGSDAGQASLLAPTPPIPAGVAGGASGAAGAAAAAGDRTAPGAGPGIPLGASVSATGGPNASASWSRAHTASVGSAGASDVGAGSSIELQPKTAPRNRTTSTAPPKADPRTGTGPPDGDVDDDSVDSERSDWSAGGAWVDSERGFGEAPTERGADDGGEHDGDGFSARLDITQHRPPNAAGGPRAAARDRLGSRTEQLDLGRVGNQDPVPQPRAHQGPGMPAGSPASFFPPSAAAPARAGGIASSLTRRPATEAPRRKAFDWRDPAVKAEAAMRSAAAAAGGRRSVSPSRGRSSGSSGYEALALAPRRSEPDADDWFGDEPQHAGSAGMTQDTRLGVRAADMAAIAAVDPLRVSVVREAWDKTAPGTAIASQAWLVTRLTRAVFSFLEEPREVFFDDDRMRELGANLFATKRTAEPVRAVAAGGAGVERPSKTAGKTDLGQLKMQLDHVHAALHGGHKLPAASSRRRR</sequence>
<feature type="compositionally biased region" description="Low complexity" evidence="8">
    <location>
        <begin position="1911"/>
        <end position="1934"/>
    </location>
</feature>
<dbReference type="Proteomes" id="UP000324907">
    <property type="component" value="Unassembled WGS sequence"/>
</dbReference>